<reference evidence="1" key="2">
    <citation type="submission" date="2016-06" db="EMBL/GenBank/DDBJ databases">
        <title>The genome of a short-lived fish provides insights into sex chromosome evolution and the genetic control of aging.</title>
        <authorList>
            <person name="Reichwald K."/>
            <person name="Felder M."/>
            <person name="Petzold A."/>
            <person name="Koch P."/>
            <person name="Groth M."/>
            <person name="Platzer M."/>
        </authorList>
    </citation>
    <scope>NUCLEOTIDE SEQUENCE</scope>
    <source>
        <tissue evidence="1">Brain</tissue>
    </source>
</reference>
<proteinExistence type="predicted"/>
<organism evidence="1">
    <name type="scientific">Nothobranchius pienaari</name>
    <dbReference type="NCBI Taxonomy" id="704102"/>
    <lineage>
        <taxon>Eukaryota</taxon>
        <taxon>Metazoa</taxon>
        <taxon>Chordata</taxon>
        <taxon>Craniata</taxon>
        <taxon>Vertebrata</taxon>
        <taxon>Euteleostomi</taxon>
        <taxon>Actinopterygii</taxon>
        <taxon>Neopterygii</taxon>
        <taxon>Teleostei</taxon>
        <taxon>Neoteleostei</taxon>
        <taxon>Acanthomorphata</taxon>
        <taxon>Ovalentaria</taxon>
        <taxon>Atherinomorphae</taxon>
        <taxon>Cyprinodontiformes</taxon>
        <taxon>Nothobranchiidae</taxon>
        <taxon>Nothobranchius</taxon>
    </lineage>
</organism>
<reference evidence="1" key="1">
    <citation type="submission" date="2016-05" db="EMBL/GenBank/DDBJ databases">
        <authorList>
            <person name="Lavstsen T."/>
            <person name="Jespersen J.S."/>
        </authorList>
    </citation>
    <scope>NUCLEOTIDE SEQUENCE</scope>
    <source>
        <tissue evidence="1">Brain</tissue>
    </source>
</reference>
<dbReference type="AlphaFoldDB" id="A0A1A8MSG9"/>
<sequence>LFTSPDDCSILGFIPHSTISTPARIPALHVTLSPPLAARSQPLTCLHQTAAPTYSLDQQSHHLLERSCSPGPDQSLRKFSPLLQSSSILKSCCQPARCLFPSSLFSI</sequence>
<accession>A0A1A8MSG9</accession>
<feature type="non-terminal residue" evidence="1">
    <location>
        <position position="107"/>
    </location>
</feature>
<name>A0A1A8MSG9_9TELE</name>
<evidence type="ECO:0000313" key="1">
    <source>
        <dbReference type="EMBL" id="SBR59607.1"/>
    </source>
</evidence>
<gene>
    <name evidence="1" type="primary">Nfu_g_1_007904</name>
</gene>
<dbReference type="EMBL" id="HAEF01018448">
    <property type="protein sequence ID" value="SBR59607.1"/>
    <property type="molecule type" value="Transcribed_RNA"/>
</dbReference>
<protein>
    <submittedName>
        <fullName evidence="1">Uncharacterized protein</fullName>
    </submittedName>
</protein>
<feature type="non-terminal residue" evidence="1">
    <location>
        <position position="1"/>
    </location>
</feature>